<dbReference type="AlphaFoldDB" id="A0A286RFI9"/>
<protein>
    <recommendedName>
        <fullName evidence="5">Glycosyl hydrolase (DUF1680)</fullName>
    </recommendedName>
</protein>
<dbReference type="InterPro" id="IPR049046">
    <property type="entry name" value="Beta-AFase-like_GH127_middle"/>
</dbReference>
<dbReference type="PANTHER" id="PTHR31151:SF0">
    <property type="entry name" value="PROLINE-TRNA LIGASE (DUF1680)"/>
    <property type="match status" value="1"/>
</dbReference>
<dbReference type="Pfam" id="PF07944">
    <property type="entry name" value="Beta-AFase-like_GH127_cat"/>
    <property type="match status" value="1"/>
</dbReference>
<gene>
    <name evidence="3" type="ORF">THTE_2124</name>
</gene>
<feature type="domain" description="Non-reducing end beta-L-arabinofuranosidase-like GH127 catalytic" evidence="1">
    <location>
        <begin position="121"/>
        <end position="431"/>
    </location>
</feature>
<sequence length="838" mass="95724">MLVSTPRHILVLTLALTLPRIMAGLSLGQERVSTEFKVIDRPPAELGIHHYPANRPPLLPSPLVKLPVGAVRAEGWLKTQLELEADGFIGHLHELSRFLAPEGNAWLDPHGEGDRSFWEEVPYWLKGYGDLAYLLERPEMIAEARRWIEPTLQGQREDGWLGPRRNLEMINSPRGKKPDVWPNMIMLHVLQSYYEYTQDQRVIEAMRRYFQWELRQPDEDFLLPYWQAMRASDNLVSVYWLYNLTGDKFLLELAEKIHRCGARWDQGVINWHGVNIAQGFRAPGIFYQQAGDLKLLQRAYDNYREVRERYGQVPGGLYGADENCRPGYSDPRQAAETCAMVEMMYSCELLVRVSGDPLWADRCEDVAFNSLPASMTPDLKALRYLTSPNLAVSDASSKAPGVQNSGPMFLFDPYGHRCCQHNVSHGWPYFTEHLWMAAPGDGLAAVLYAPSRVKARVGQKGVEIQISEKTLYPFDGTIELNMQTPEPVEFPLYLRIPTWCRAAEVKVHSGKHDEAFQYNASQGGHWIVLRRIWQSGDGVTLQLKREVTITRWERNQNSISVNYGPLTFALKFNERYVRHGGTDKWPAWEIYPENEWNYGLVIDWENPEGSFAVVSRPWDGVSQPFTPEAAPIVIKAKGQKIPQWKLDEFGLVAPLQPSPARGEGPVVDLDLIPMGCGRLRISAFPVIGEGSDAVIWKEPRKPPHQASHCFSGDTVAALSDGLEPKHSFDQDIPRFTWWPHRGSEEWVTYEFDAPRAVSRVAVYWYDDTGHGQCRVPEQCRVEWWDGENWQPVRPQAQCGVEKNQYNELVFDPVKTTRLRLLVKLQPGFSAGILEWKVE</sequence>
<dbReference type="SUPFAM" id="SSF48208">
    <property type="entry name" value="Six-hairpin glycosidases"/>
    <property type="match status" value="1"/>
</dbReference>
<evidence type="ECO:0000313" key="3">
    <source>
        <dbReference type="EMBL" id="ASV74726.1"/>
    </source>
</evidence>
<dbReference type="InterPro" id="IPR008979">
    <property type="entry name" value="Galactose-bd-like_sf"/>
</dbReference>
<dbReference type="Proteomes" id="UP000215086">
    <property type="component" value="Chromosome"/>
</dbReference>
<feature type="domain" description="Non-reducing end beta-L-arabinofuranosidase-like GH127 middle" evidence="2">
    <location>
        <begin position="443"/>
        <end position="544"/>
    </location>
</feature>
<dbReference type="Pfam" id="PF20736">
    <property type="entry name" value="Glyco_hydro127M"/>
    <property type="match status" value="1"/>
</dbReference>
<dbReference type="EMBL" id="CP018477">
    <property type="protein sequence ID" value="ASV74726.1"/>
    <property type="molecule type" value="Genomic_DNA"/>
</dbReference>
<dbReference type="OrthoDB" id="9757939at2"/>
<dbReference type="KEGG" id="ttf:THTE_2124"/>
<dbReference type="InterPro" id="IPR008928">
    <property type="entry name" value="6-hairpin_glycosidase_sf"/>
</dbReference>
<dbReference type="PANTHER" id="PTHR31151">
    <property type="entry name" value="PROLINE-TRNA LIGASE (DUF1680)"/>
    <property type="match status" value="1"/>
</dbReference>
<evidence type="ECO:0000259" key="1">
    <source>
        <dbReference type="Pfam" id="PF07944"/>
    </source>
</evidence>
<dbReference type="InterPro" id="IPR012878">
    <property type="entry name" value="Beta-AFase-like_GH127_cat"/>
</dbReference>
<evidence type="ECO:0008006" key="5">
    <source>
        <dbReference type="Google" id="ProtNLM"/>
    </source>
</evidence>
<organism evidence="3 4">
    <name type="scientific">Thermogutta terrifontis</name>
    <dbReference type="NCBI Taxonomy" id="1331910"/>
    <lineage>
        <taxon>Bacteria</taxon>
        <taxon>Pseudomonadati</taxon>
        <taxon>Planctomycetota</taxon>
        <taxon>Planctomycetia</taxon>
        <taxon>Pirellulales</taxon>
        <taxon>Thermoguttaceae</taxon>
        <taxon>Thermogutta</taxon>
    </lineage>
</organism>
<reference evidence="3 4" key="1">
    <citation type="journal article" name="Front. Microbiol.">
        <title>Sugar Metabolism of the First Thermophilic Planctomycete Thermogutta terrifontis: Comparative Genomic and Transcriptomic Approaches.</title>
        <authorList>
            <person name="Elcheninov A.G."/>
            <person name="Menzel P."/>
            <person name="Gudbergsdottir S.R."/>
            <person name="Slesarev A.I."/>
            <person name="Kadnikov V.V."/>
            <person name="Krogh A."/>
            <person name="Bonch-Osmolovskaya E.A."/>
            <person name="Peng X."/>
            <person name="Kublanov I.V."/>
        </authorList>
    </citation>
    <scope>NUCLEOTIDE SEQUENCE [LARGE SCALE GENOMIC DNA]</scope>
    <source>
        <strain evidence="3 4">R1</strain>
    </source>
</reference>
<dbReference type="Gene3D" id="2.60.120.260">
    <property type="entry name" value="Galactose-binding domain-like"/>
    <property type="match status" value="1"/>
</dbReference>
<dbReference type="RefSeq" id="WP_095414967.1">
    <property type="nucleotide sequence ID" value="NZ_CP018477.1"/>
</dbReference>
<keyword evidence="4" id="KW-1185">Reference proteome</keyword>
<name>A0A286RFI9_9BACT</name>
<dbReference type="SUPFAM" id="SSF49785">
    <property type="entry name" value="Galactose-binding domain-like"/>
    <property type="match status" value="1"/>
</dbReference>
<evidence type="ECO:0000313" key="4">
    <source>
        <dbReference type="Proteomes" id="UP000215086"/>
    </source>
</evidence>
<proteinExistence type="predicted"/>
<accession>A0A286RFI9</accession>
<dbReference type="GO" id="GO:0005975">
    <property type="term" value="P:carbohydrate metabolic process"/>
    <property type="evidence" value="ECO:0007669"/>
    <property type="project" value="InterPro"/>
</dbReference>
<evidence type="ECO:0000259" key="2">
    <source>
        <dbReference type="Pfam" id="PF20736"/>
    </source>
</evidence>